<dbReference type="EMBL" id="CARXXK010000004">
    <property type="protein sequence ID" value="CAI6364812.1"/>
    <property type="molecule type" value="Genomic_DNA"/>
</dbReference>
<organism evidence="1 2">
    <name type="scientific">Macrosiphum euphorbiae</name>
    <name type="common">potato aphid</name>
    <dbReference type="NCBI Taxonomy" id="13131"/>
    <lineage>
        <taxon>Eukaryota</taxon>
        <taxon>Metazoa</taxon>
        <taxon>Ecdysozoa</taxon>
        <taxon>Arthropoda</taxon>
        <taxon>Hexapoda</taxon>
        <taxon>Insecta</taxon>
        <taxon>Pterygota</taxon>
        <taxon>Neoptera</taxon>
        <taxon>Paraneoptera</taxon>
        <taxon>Hemiptera</taxon>
        <taxon>Sternorrhyncha</taxon>
        <taxon>Aphidomorpha</taxon>
        <taxon>Aphidoidea</taxon>
        <taxon>Aphididae</taxon>
        <taxon>Macrosiphini</taxon>
        <taxon>Macrosiphum</taxon>
    </lineage>
</organism>
<gene>
    <name evidence="1" type="ORF">MEUPH1_LOCUS19598</name>
</gene>
<evidence type="ECO:0000313" key="1">
    <source>
        <dbReference type="EMBL" id="CAI6364812.1"/>
    </source>
</evidence>
<evidence type="ECO:0000313" key="2">
    <source>
        <dbReference type="Proteomes" id="UP001160148"/>
    </source>
</evidence>
<keyword evidence="2" id="KW-1185">Reference proteome</keyword>
<accession>A0AAV0XB33</accession>
<dbReference type="Proteomes" id="UP001160148">
    <property type="component" value="Unassembled WGS sequence"/>
</dbReference>
<proteinExistence type="predicted"/>
<dbReference type="AlphaFoldDB" id="A0AAV0XB33"/>
<sequence>MSNFEKENENIDTVIKEVMEDVIAAVVSDSIEATVQSVLQDVLAMEFGYGEHLHLDTNTENIMDKDRRMVAIVDASDASVNGEVVLRCGDEEDIQVNGGDIDKTTF</sequence>
<name>A0AAV0XB33_9HEMI</name>
<reference evidence="1 2" key="1">
    <citation type="submission" date="2023-01" db="EMBL/GenBank/DDBJ databases">
        <authorList>
            <person name="Whitehead M."/>
        </authorList>
    </citation>
    <scope>NUCLEOTIDE SEQUENCE [LARGE SCALE GENOMIC DNA]</scope>
</reference>
<comment type="caution">
    <text evidence="1">The sequence shown here is derived from an EMBL/GenBank/DDBJ whole genome shotgun (WGS) entry which is preliminary data.</text>
</comment>
<protein>
    <submittedName>
        <fullName evidence="1">Uncharacterized protein</fullName>
    </submittedName>
</protein>